<keyword evidence="11" id="KW-1185">Reference proteome</keyword>
<reference evidence="12 13" key="1">
    <citation type="submission" date="2025-05" db="UniProtKB">
        <authorList>
            <consortium name="RefSeq"/>
        </authorList>
    </citation>
    <scope>IDENTIFICATION</scope>
</reference>
<dbReference type="InterPro" id="IPR000768">
    <property type="entry name" value="ART"/>
</dbReference>
<dbReference type="InterPro" id="IPR050999">
    <property type="entry name" value="ADP-ribosyltransferase_ARG"/>
</dbReference>
<dbReference type="Proteomes" id="UP001652642">
    <property type="component" value="Chromosome 6"/>
</dbReference>
<dbReference type="Pfam" id="PF01129">
    <property type="entry name" value="ART"/>
    <property type="match status" value="1"/>
</dbReference>
<keyword evidence="5 10" id="KW-0732">Signal</keyword>
<evidence type="ECO:0000256" key="8">
    <source>
        <dbReference type="ARBA" id="ARBA00023157"/>
    </source>
</evidence>
<dbReference type="PRINTS" id="PR00970">
    <property type="entry name" value="RIBTRNSFRASE"/>
</dbReference>
<dbReference type="EC" id="2.4.2.31" evidence="10"/>
<dbReference type="PROSITE" id="PS01291">
    <property type="entry name" value="ART"/>
    <property type="match status" value="1"/>
</dbReference>
<dbReference type="KEGG" id="pvt:110086466"/>
<organism evidence="11 12">
    <name type="scientific">Pogona vitticeps</name>
    <name type="common">central bearded dragon</name>
    <dbReference type="NCBI Taxonomy" id="103695"/>
    <lineage>
        <taxon>Eukaryota</taxon>
        <taxon>Metazoa</taxon>
        <taxon>Chordata</taxon>
        <taxon>Craniata</taxon>
        <taxon>Vertebrata</taxon>
        <taxon>Euteleostomi</taxon>
        <taxon>Lepidosauria</taxon>
        <taxon>Squamata</taxon>
        <taxon>Bifurcata</taxon>
        <taxon>Unidentata</taxon>
        <taxon>Episquamata</taxon>
        <taxon>Toxicofera</taxon>
        <taxon>Iguania</taxon>
        <taxon>Acrodonta</taxon>
        <taxon>Agamidae</taxon>
        <taxon>Amphibolurinae</taxon>
        <taxon>Pogona</taxon>
    </lineage>
</organism>
<evidence type="ECO:0000256" key="3">
    <source>
        <dbReference type="ARBA" id="ARBA00022679"/>
    </source>
</evidence>
<evidence type="ECO:0000313" key="13">
    <source>
        <dbReference type="RefSeq" id="XP_072860608.1"/>
    </source>
</evidence>
<keyword evidence="3 10" id="KW-0808">Transferase</keyword>
<dbReference type="PANTHER" id="PTHR10339">
    <property type="entry name" value="ADP-RIBOSYLTRANSFERASE"/>
    <property type="match status" value="1"/>
</dbReference>
<dbReference type="GO" id="GO:0106274">
    <property type="term" value="F:NAD+-protein-arginine ADP-ribosyltransferase activity"/>
    <property type="evidence" value="ECO:0007669"/>
    <property type="project" value="UniProtKB-EC"/>
</dbReference>
<evidence type="ECO:0000256" key="9">
    <source>
        <dbReference type="ARBA" id="ARBA00047597"/>
    </source>
</evidence>
<name>A0A6J0UQT1_9SAUR</name>
<dbReference type="RefSeq" id="XP_072860608.1">
    <property type="nucleotide sequence ID" value="XM_073004507.1"/>
</dbReference>
<feature type="signal peptide" evidence="10">
    <location>
        <begin position="1"/>
        <end position="26"/>
    </location>
</feature>
<gene>
    <name evidence="12 13" type="primary">LOC110086466</name>
</gene>
<evidence type="ECO:0000256" key="6">
    <source>
        <dbReference type="ARBA" id="ARBA00022857"/>
    </source>
</evidence>
<dbReference type="GO" id="GO:0016779">
    <property type="term" value="F:nucleotidyltransferase activity"/>
    <property type="evidence" value="ECO:0007669"/>
    <property type="project" value="UniProtKB-KW"/>
</dbReference>
<comment type="similarity">
    <text evidence="1 10">Belongs to the Arg-specific ADP-ribosyltransferase family.</text>
</comment>
<dbReference type="GeneID" id="110086466"/>
<dbReference type="PANTHER" id="PTHR10339:SF19">
    <property type="entry name" value="GPI-LINKED NAD(P)(+)--ARGININE ADP-RIBOSYLTRANSFERASE 1"/>
    <property type="match status" value="1"/>
</dbReference>
<evidence type="ECO:0000256" key="7">
    <source>
        <dbReference type="ARBA" id="ARBA00023027"/>
    </source>
</evidence>
<proteinExistence type="inferred from homology"/>
<dbReference type="Gene3D" id="3.90.176.10">
    <property type="entry name" value="Toxin ADP-ribosyltransferase, Chain A, domain 1"/>
    <property type="match status" value="1"/>
</dbReference>
<accession>A0A6J0UQT1</accession>
<dbReference type="GO" id="GO:0003950">
    <property type="term" value="F:NAD+ poly-ADP-ribosyltransferase activity"/>
    <property type="evidence" value="ECO:0007669"/>
    <property type="project" value="TreeGrafter"/>
</dbReference>
<keyword evidence="2 10" id="KW-0328">Glycosyltransferase</keyword>
<evidence type="ECO:0000313" key="12">
    <source>
        <dbReference type="RefSeq" id="XP_020663061.2"/>
    </source>
</evidence>
<sequence length="283" mass="32363">MRGIQMEELQCVALFLITFLVWPAQGVAMNGYREMSKSRSSPVLNMAHSSLDDQYDGCLKNMKENLTSLLRNELGASKSYKEAWENALLNCQYNRTWMYPRNLEELSEVAICTYTQNDPPFYSEFNAATRKAGKGPREYAAYHFKSLHFLLTYATKFWRREVSCQRVYRGTKVNFSIGQYFRFGQFTSTSEKKKVASFFGKVTFFNLVSCKGIDINEVSSFRNEEEVLIPPYEIFEVKSVNDTAKGKTVHAVSAGSCSNHNCLFMGEGSKKTKGCDDHQVLHF</sequence>
<dbReference type="AlphaFoldDB" id="A0A6J0UQT1"/>
<keyword evidence="4" id="KW-0548">Nucleotidyltransferase</keyword>
<dbReference type="RefSeq" id="XP_020663061.2">
    <property type="nucleotide sequence ID" value="XM_020807402.2"/>
</dbReference>
<keyword evidence="6 10" id="KW-0521">NADP</keyword>
<evidence type="ECO:0000256" key="10">
    <source>
        <dbReference type="RuleBase" id="RU361228"/>
    </source>
</evidence>
<evidence type="ECO:0000256" key="2">
    <source>
        <dbReference type="ARBA" id="ARBA00022676"/>
    </source>
</evidence>
<comment type="catalytic activity">
    <reaction evidence="9 10">
        <text>L-arginyl-[protein] + NAD(+) = N(omega)-(ADP-D-ribosyl)-L-arginyl-[protein] + nicotinamide + H(+)</text>
        <dbReference type="Rhea" id="RHEA:19149"/>
        <dbReference type="Rhea" id="RHEA-COMP:10532"/>
        <dbReference type="Rhea" id="RHEA-COMP:15087"/>
        <dbReference type="ChEBI" id="CHEBI:15378"/>
        <dbReference type="ChEBI" id="CHEBI:17154"/>
        <dbReference type="ChEBI" id="CHEBI:29965"/>
        <dbReference type="ChEBI" id="CHEBI:57540"/>
        <dbReference type="ChEBI" id="CHEBI:142554"/>
        <dbReference type="EC" id="2.4.2.31"/>
    </reaction>
</comment>
<dbReference type="InParanoid" id="A0A6J0UQT1"/>
<evidence type="ECO:0000256" key="5">
    <source>
        <dbReference type="ARBA" id="ARBA00022729"/>
    </source>
</evidence>
<protein>
    <recommendedName>
        <fullName evidence="10">NAD(P)(+)--arginine ADP-ribosyltransferase</fullName>
        <ecNumber evidence="10">2.4.2.31</ecNumber>
    </recommendedName>
    <alternativeName>
        <fullName evidence="10">Mono(ADP-ribosyl)transferase</fullName>
    </alternativeName>
</protein>
<dbReference type="PROSITE" id="PS51996">
    <property type="entry name" value="TR_MART"/>
    <property type="match status" value="1"/>
</dbReference>
<keyword evidence="8" id="KW-1015">Disulfide bond</keyword>
<evidence type="ECO:0000256" key="1">
    <source>
        <dbReference type="ARBA" id="ARBA00009558"/>
    </source>
</evidence>
<evidence type="ECO:0000256" key="4">
    <source>
        <dbReference type="ARBA" id="ARBA00022695"/>
    </source>
</evidence>
<feature type="chain" id="PRO_5044948174" description="NAD(P)(+)--arginine ADP-ribosyltransferase" evidence="10">
    <location>
        <begin position="27"/>
        <end position="283"/>
    </location>
</feature>
<dbReference type="OrthoDB" id="423533at2759"/>
<keyword evidence="7 10" id="KW-0520">NAD</keyword>
<dbReference type="SUPFAM" id="SSF56399">
    <property type="entry name" value="ADP-ribosylation"/>
    <property type="match status" value="1"/>
</dbReference>
<evidence type="ECO:0000313" key="11">
    <source>
        <dbReference type="Proteomes" id="UP001652642"/>
    </source>
</evidence>